<dbReference type="RefSeq" id="WP_378537369.1">
    <property type="nucleotide sequence ID" value="NZ_JBHSBH010000015.1"/>
</dbReference>
<accession>A0ABV8FVL3</accession>
<organism evidence="2 3">
    <name type="scientific">Nocardiopsis sediminis</name>
    <dbReference type="NCBI Taxonomy" id="1778267"/>
    <lineage>
        <taxon>Bacteria</taxon>
        <taxon>Bacillati</taxon>
        <taxon>Actinomycetota</taxon>
        <taxon>Actinomycetes</taxon>
        <taxon>Streptosporangiales</taxon>
        <taxon>Nocardiopsidaceae</taxon>
        <taxon>Nocardiopsis</taxon>
    </lineage>
</organism>
<dbReference type="PANTHER" id="PTHR43441:SF11">
    <property type="entry name" value="RIBOSOMAL-PROTEIN-SERINE ACETYLTRANSFERASE"/>
    <property type="match status" value="1"/>
</dbReference>
<dbReference type="EMBL" id="JBHSBH010000015">
    <property type="protein sequence ID" value="MFC3999118.1"/>
    <property type="molecule type" value="Genomic_DNA"/>
</dbReference>
<evidence type="ECO:0000259" key="1">
    <source>
        <dbReference type="Pfam" id="PF13302"/>
    </source>
</evidence>
<dbReference type="InterPro" id="IPR000182">
    <property type="entry name" value="GNAT_dom"/>
</dbReference>
<gene>
    <name evidence="2" type="ORF">ACFOVU_24580</name>
</gene>
<protein>
    <submittedName>
        <fullName evidence="2">GNAT family N-acetyltransferase</fullName>
        <ecNumber evidence="2">2.3.-.-</ecNumber>
    </submittedName>
</protein>
<dbReference type="InterPro" id="IPR016181">
    <property type="entry name" value="Acyl_CoA_acyltransferase"/>
</dbReference>
<evidence type="ECO:0000313" key="2">
    <source>
        <dbReference type="EMBL" id="MFC3999118.1"/>
    </source>
</evidence>
<dbReference type="SUPFAM" id="SSF55729">
    <property type="entry name" value="Acyl-CoA N-acyltransferases (Nat)"/>
    <property type="match status" value="1"/>
</dbReference>
<name>A0ABV8FVL3_9ACTN</name>
<dbReference type="Proteomes" id="UP001595847">
    <property type="component" value="Unassembled WGS sequence"/>
</dbReference>
<keyword evidence="3" id="KW-1185">Reference proteome</keyword>
<proteinExistence type="predicted"/>
<dbReference type="Gene3D" id="3.40.630.30">
    <property type="match status" value="1"/>
</dbReference>
<sequence>MRLRHWPLNDLVIRTPRLELRLPAPEELDALGDLAAEGVHDPGEMPFVLPWTDASPEERARGVFLHHWRTLGAFARDDWQLPLAVFTASGVVGIQEITARDFAETREVRTGSWLGLRHQGQGIGTEMRAAVLHLAFTSLGAEAAHSAVVARNPRSLRVSRRLGYRDNGVGRLKVRGQAVEDLHLRLERADWRSDLVEGIEVHGVERCLPLLGAGDPPA</sequence>
<dbReference type="EC" id="2.3.-.-" evidence="2"/>
<evidence type="ECO:0000313" key="3">
    <source>
        <dbReference type="Proteomes" id="UP001595847"/>
    </source>
</evidence>
<dbReference type="Pfam" id="PF13302">
    <property type="entry name" value="Acetyltransf_3"/>
    <property type="match status" value="1"/>
</dbReference>
<dbReference type="InterPro" id="IPR051908">
    <property type="entry name" value="Ribosomal_N-acetyltransferase"/>
</dbReference>
<feature type="domain" description="N-acetyltransferase" evidence="1">
    <location>
        <begin position="17"/>
        <end position="165"/>
    </location>
</feature>
<dbReference type="GO" id="GO:0016746">
    <property type="term" value="F:acyltransferase activity"/>
    <property type="evidence" value="ECO:0007669"/>
    <property type="project" value="UniProtKB-KW"/>
</dbReference>
<keyword evidence="2" id="KW-0012">Acyltransferase</keyword>
<reference evidence="3" key="1">
    <citation type="journal article" date="2019" name="Int. J. Syst. Evol. Microbiol.">
        <title>The Global Catalogue of Microorganisms (GCM) 10K type strain sequencing project: providing services to taxonomists for standard genome sequencing and annotation.</title>
        <authorList>
            <consortium name="The Broad Institute Genomics Platform"/>
            <consortium name="The Broad Institute Genome Sequencing Center for Infectious Disease"/>
            <person name="Wu L."/>
            <person name="Ma J."/>
        </authorList>
    </citation>
    <scope>NUCLEOTIDE SEQUENCE [LARGE SCALE GENOMIC DNA]</scope>
    <source>
        <strain evidence="3">TBRC 1826</strain>
    </source>
</reference>
<keyword evidence="2" id="KW-0808">Transferase</keyword>
<comment type="caution">
    <text evidence="2">The sequence shown here is derived from an EMBL/GenBank/DDBJ whole genome shotgun (WGS) entry which is preliminary data.</text>
</comment>
<dbReference type="PANTHER" id="PTHR43441">
    <property type="entry name" value="RIBOSOMAL-PROTEIN-SERINE ACETYLTRANSFERASE"/>
    <property type="match status" value="1"/>
</dbReference>